<evidence type="ECO:0000313" key="14">
    <source>
        <dbReference type="Proteomes" id="UP000316726"/>
    </source>
</evidence>
<evidence type="ECO:0000256" key="7">
    <source>
        <dbReference type="ARBA" id="ARBA00023242"/>
    </source>
</evidence>
<dbReference type="Pfam" id="PF17146">
    <property type="entry name" value="PIN_6"/>
    <property type="match status" value="1"/>
</dbReference>
<evidence type="ECO:0000259" key="11">
    <source>
        <dbReference type="Pfam" id="PF08772"/>
    </source>
</evidence>
<dbReference type="InterPro" id="IPR033411">
    <property type="entry name" value="Ribonuclease_PIN"/>
</dbReference>
<evidence type="ECO:0008006" key="15">
    <source>
        <dbReference type="Google" id="ProtNLM"/>
    </source>
</evidence>
<feature type="compositionally biased region" description="Low complexity" evidence="10">
    <location>
        <begin position="225"/>
        <end position="237"/>
    </location>
</feature>
<comment type="similarity">
    <text evidence="2 8">Belongs to the NOB1 family.</text>
</comment>
<dbReference type="Pfam" id="PF08772">
    <property type="entry name" value="Zn_ribbon_NOB1"/>
    <property type="match status" value="1"/>
</dbReference>
<keyword evidence="4 8" id="KW-0479">Metal-binding</keyword>
<dbReference type="STRING" id="1764295.A0A5B8MUF2"/>
<feature type="binding site" evidence="9">
    <location>
        <position position="400"/>
    </location>
    <ligand>
        <name>Zn(2+)</name>
        <dbReference type="ChEBI" id="CHEBI:29105"/>
    </ligand>
</feature>
<feature type="domain" description="Ribonuclease PIN" evidence="12">
    <location>
        <begin position="23"/>
        <end position="123"/>
    </location>
</feature>
<comment type="subcellular location">
    <subcellularLocation>
        <location evidence="1">Nucleus</location>
    </subcellularLocation>
</comment>
<feature type="compositionally biased region" description="Polar residues" evidence="10">
    <location>
        <begin position="435"/>
        <end position="449"/>
    </location>
</feature>
<accession>A0A5B8MUF2</accession>
<evidence type="ECO:0000256" key="4">
    <source>
        <dbReference type="ARBA" id="ARBA00022723"/>
    </source>
</evidence>
<evidence type="ECO:0000256" key="2">
    <source>
        <dbReference type="ARBA" id="ARBA00005858"/>
    </source>
</evidence>
<feature type="region of interest" description="Disordered" evidence="10">
    <location>
        <begin position="435"/>
        <end position="472"/>
    </location>
</feature>
<evidence type="ECO:0000256" key="6">
    <source>
        <dbReference type="ARBA" id="ARBA00022833"/>
    </source>
</evidence>
<dbReference type="GO" id="GO:0004521">
    <property type="term" value="F:RNA endonuclease activity"/>
    <property type="evidence" value="ECO:0007669"/>
    <property type="project" value="UniProtKB-UniRule"/>
</dbReference>
<evidence type="ECO:0000256" key="9">
    <source>
        <dbReference type="PIRSR" id="PIRSR037125-1"/>
    </source>
</evidence>
<evidence type="ECO:0000256" key="1">
    <source>
        <dbReference type="ARBA" id="ARBA00004123"/>
    </source>
</evidence>
<dbReference type="AlphaFoldDB" id="A0A5B8MUF2"/>
<feature type="binding site" evidence="9">
    <location>
        <position position="384"/>
    </location>
    <ligand>
        <name>Zn(2+)</name>
        <dbReference type="ChEBI" id="CHEBI:29105"/>
    </ligand>
</feature>
<keyword evidence="6 8" id="KW-0862">Zinc</keyword>
<dbReference type="GO" id="GO:0005737">
    <property type="term" value="C:cytoplasm"/>
    <property type="evidence" value="ECO:0007669"/>
    <property type="project" value="UniProtKB-ARBA"/>
</dbReference>
<keyword evidence="5" id="KW-0378">Hydrolase</keyword>
<dbReference type="FunFam" id="3.40.50.1010:FF:000020">
    <property type="entry name" value="20S-pre-rRNA D-site endonuclease NOB1"/>
    <property type="match status" value="1"/>
</dbReference>
<dbReference type="Gene3D" id="6.20.210.10">
    <property type="entry name" value="Nin one binding (NOB1), Zn-ribbon-like"/>
    <property type="match status" value="1"/>
</dbReference>
<dbReference type="GO" id="GO:0046872">
    <property type="term" value="F:metal ion binding"/>
    <property type="evidence" value="ECO:0007669"/>
    <property type="project" value="UniProtKB-UniRule"/>
</dbReference>
<dbReference type="GO" id="GO:0030688">
    <property type="term" value="C:preribosome, small subunit precursor"/>
    <property type="evidence" value="ECO:0007669"/>
    <property type="project" value="TreeGrafter"/>
</dbReference>
<feature type="region of interest" description="Disordered" evidence="10">
    <location>
        <begin position="502"/>
        <end position="522"/>
    </location>
</feature>
<dbReference type="EMBL" id="CP031045">
    <property type="protein sequence ID" value="QDZ24007.1"/>
    <property type="molecule type" value="Genomic_DNA"/>
</dbReference>
<dbReference type="GO" id="GO:0031981">
    <property type="term" value="C:nuclear lumen"/>
    <property type="evidence" value="ECO:0007669"/>
    <property type="project" value="UniProtKB-ARBA"/>
</dbReference>
<dbReference type="OrthoDB" id="446759at2759"/>
<dbReference type="GO" id="GO:0016787">
    <property type="term" value="F:hydrolase activity"/>
    <property type="evidence" value="ECO:0007669"/>
    <property type="project" value="UniProtKB-KW"/>
</dbReference>
<feature type="compositionally biased region" description="Basic residues" evidence="10">
    <location>
        <begin position="510"/>
        <end position="522"/>
    </location>
</feature>
<dbReference type="PIRSF" id="PIRSF037125">
    <property type="entry name" value="D-site_20S_pre-rRNA_nuclease"/>
    <property type="match status" value="1"/>
</dbReference>
<gene>
    <name evidence="13" type="ORF">A3770_12p65250</name>
</gene>
<protein>
    <recommendedName>
        <fullName evidence="15">PIN domain-containing protein</fullName>
    </recommendedName>
</protein>
<evidence type="ECO:0000259" key="12">
    <source>
        <dbReference type="Pfam" id="PF17146"/>
    </source>
</evidence>
<dbReference type="InterPro" id="IPR039907">
    <property type="entry name" value="NOB1"/>
</dbReference>
<keyword evidence="7 8" id="KW-0539">Nucleus</keyword>
<dbReference type="InterPro" id="IPR036283">
    <property type="entry name" value="NOB1_Zf-like_sf"/>
</dbReference>
<evidence type="ECO:0000256" key="10">
    <source>
        <dbReference type="SAM" id="MobiDB-lite"/>
    </source>
</evidence>
<feature type="binding site" evidence="9">
    <location>
        <position position="403"/>
    </location>
    <ligand>
        <name>Zn(2+)</name>
        <dbReference type="ChEBI" id="CHEBI:29105"/>
    </ligand>
</feature>
<dbReference type="CDD" id="cd09876">
    <property type="entry name" value="PIN_Nob1-like"/>
    <property type="match status" value="1"/>
</dbReference>
<reference evidence="13 14" key="1">
    <citation type="submission" date="2018-07" db="EMBL/GenBank/DDBJ databases">
        <title>The complete nuclear genome of the prasinophyte Chloropicon primus (CCMP1205).</title>
        <authorList>
            <person name="Pombert J.-F."/>
            <person name="Otis C."/>
            <person name="Turmel M."/>
            <person name="Lemieux C."/>
        </authorList>
    </citation>
    <scope>NUCLEOTIDE SEQUENCE [LARGE SCALE GENOMIC DNA]</scope>
    <source>
        <strain evidence="13 14">CCMP1205</strain>
    </source>
</reference>
<keyword evidence="3" id="KW-0540">Nuclease</keyword>
<evidence type="ECO:0000256" key="8">
    <source>
        <dbReference type="PIRNR" id="PIRNR037125"/>
    </source>
</evidence>
<sequence>MAMALAGAAVRGVDLDAESVEVVVVDANAVIHSAGDLASMLPAKLRQKALEGKLRLMTLPQVVEEVRDKKSRDALTSNSVLDLVLKEPTEEAQEAVRSFARKTGDVHVLSGVDMSLIALAYDMERELVKSVSHLRTSPLSSMNVENTSSRKNAKYQIVMPGWDPNANHDEEWGSKQEEDAGEASAAQKSRIVYSQVEFGADEEVQVSAAQAPLQVREAGQVGSQSRASAALGPSPSGSEKREEEAIPAGALEGVTTSEGPEEEDGGGWETARKSKNAQRKQKRKFFRKQRMQDEERMEVATTTVAPAQDAAAKISVAATTATAIETDDGGEVEGASEVKSPVVSLTGDFAMQNVLLQMGLQVAGPKDGMLIREAKKFGLRCHACGYSTDNPQSLSNDIFCPKCGNMNTLERCQIVVDSLGQVTFVQMGRKKQMLRGTQYSLPQPQTGRNAKNPILREDNLKIPKGKAKPRVDGFTEATWHHSLEGMTTGRLDDRQANYLEQVKQSTKKNPNARKLTRTNRRR</sequence>
<dbReference type="InterPro" id="IPR014881">
    <property type="entry name" value="NOB1_Zn-bd"/>
</dbReference>
<feature type="region of interest" description="Disordered" evidence="10">
    <location>
        <begin position="217"/>
        <end position="294"/>
    </location>
</feature>
<organism evidence="13 14">
    <name type="scientific">Chloropicon primus</name>
    <dbReference type="NCBI Taxonomy" id="1764295"/>
    <lineage>
        <taxon>Eukaryota</taxon>
        <taxon>Viridiplantae</taxon>
        <taxon>Chlorophyta</taxon>
        <taxon>Chloropicophyceae</taxon>
        <taxon>Chloropicales</taxon>
        <taxon>Chloropicaceae</taxon>
        <taxon>Chloropicon</taxon>
    </lineage>
</organism>
<feature type="domain" description="Nin one binding (NOB1) Zn-ribbon-like" evidence="11">
    <location>
        <begin position="371"/>
        <end position="447"/>
    </location>
</feature>
<dbReference type="SUPFAM" id="SSF144206">
    <property type="entry name" value="NOB1 zinc finger-like"/>
    <property type="match status" value="1"/>
</dbReference>
<dbReference type="Proteomes" id="UP000316726">
    <property type="component" value="Chromosome 12"/>
</dbReference>
<proteinExistence type="inferred from homology"/>
<name>A0A5B8MUF2_9CHLO</name>
<evidence type="ECO:0000313" key="13">
    <source>
        <dbReference type="EMBL" id="QDZ24007.1"/>
    </source>
</evidence>
<dbReference type="PANTHER" id="PTHR12814:SF2">
    <property type="entry name" value="RNA-BINDING PROTEIN NOB1"/>
    <property type="match status" value="1"/>
</dbReference>
<feature type="compositionally biased region" description="Basic and acidic residues" evidence="10">
    <location>
        <begin position="166"/>
        <end position="178"/>
    </location>
</feature>
<feature type="binding site" evidence="9">
    <location>
        <position position="381"/>
    </location>
    <ligand>
        <name>Zn(2+)</name>
        <dbReference type="ChEBI" id="CHEBI:29105"/>
    </ligand>
</feature>
<evidence type="ECO:0000256" key="5">
    <source>
        <dbReference type="ARBA" id="ARBA00022801"/>
    </source>
</evidence>
<evidence type="ECO:0000256" key="3">
    <source>
        <dbReference type="ARBA" id="ARBA00022722"/>
    </source>
</evidence>
<dbReference type="Gene3D" id="3.40.50.1010">
    <property type="entry name" value="5'-nuclease"/>
    <property type="match status" value="1"/>
</dbReference>
<feature type="compositionally biased region" description="Basic residues" evidence="10">
    <location>
        <begin position="273"/>
        <end position="289"/>
    </location>
</feature>
<keyword evidence="14" id="KW-1185">Reference proteome</keyword>
<dbReference type="GO" id="GO:0030490">
    <property type="term" value="P:maturation of SSU-rRNA"/>
    <property type="evidence" value="ECO:0007669"/>
    <property type="project" value="TreeGrafter"/>
</dbReference>
<dbReference type="InterPro" id="IPR017117">
    <property type="entry name" value="Nob1_euk"/>
</dbReference>
<dbReference type="PANTHER" id="PTHR12814">
    <property type="entry name" value="RNA-BINDING PROTEIN NOB1"/>
    <property type="match status" value="1"/>
</dbReference>
<feature type="region of interest" description="Disordered" evidence="10">
    <location>
        <begin position="159"/>
        <end position="186"/>
    </location>
</feature>